<proteinExistence type="predicted"/>
<evidence type="ECO:0000256" key="1">
    <source>
        <dbReference type="SAM" id="Phobius"/>
    </source>
</evidence>
<dbReference type="Pfam" id="PF07727">
    <property type="entry name" value="RVT_2"/>
    <property type="match status" value="1"/>
</dbReference>
<dbReference type="EMBL" id="SSTD01001969">
    <property type="protein sequence ID" value="TYK28874.1"/>
    <property type="molecule type" value="Genomic_DNA"/>
</dbReference>
<gene>
    <name evidence="3" type="ORF">E5676_scaffold381G00180</name>
</gene>
<protein>
    <submittedName>
        <fullName evidence="3">Cysteine-rich RLK (RECEPTOR-like protein kinase) 8</fullName>
    </submittedName>
</protein>
<evidence type="ECO:0000313" key="4">
    <source>
        <dbReference type="Proteomes" id="UP000321947"/>
    </source>
</evidence>
<name>A0A5D3DZD7_CUCMM</name>
<organism evidence="3 4">
    <name type="scientific">Cucumis melo var. makuwa</name>
    <name type="common">Oriental melon</name>
    <dbReference type="NCBI Taxonomy" id="1194695"/>
    <lineage>
        <taxon>Eukaryota</taxon>
        <taxon>Viridiplantae</taxon>
        <taxon>Streptophyta</taxon>
        <taxon>Embryophyta</taxon>
        <taxon>Tracheophyta</taxon>
        <taxon>Spermatophyta</taxon>
        <taxon>Magnoliopsida</taxon>
        <taxon>eudicotyledons</taxon>
        <taxon>Gunneridae</taxon>
        <taxon>Pentapetalae</taxon>
        <taxon>rosids</taxon>
        <taxon>fabids</taxon>
        <taxon>Cucurbitales</taxon>
        <taxon>Cucurbitaceae</taxon>
        <taxon>Benincaseae</taxon>
        <taxon>Cucumis</taxon>
    </lineage>
</organism>
<keyword evidence="3" id="KW-0418">Kinase</keyword>
<keyword evidence="3" id="KW-0808">Transferase</keyword>
<keyword evidence="1" id="KW-1133">Transmembrane helix</keyword>
<accession>A0A5D3DZD7</accession>
<keyword evidence="3" id="KW-0675">Receptor</keyword>
<keyword evidence="1" id="KW-0472">Membrane</keyword>
<evidence type="ECO:0000259" key="2">
    <source>
        <dbReference type="Pfam" id="PF07727"/>
    </source>
</evidence>
<dbReference type="GO" id="GO:0016301">
    <property type="term" value="F:kinase activity"/>
    <property type="evidence" value="ECO:0007669"/>
    <property type="project" value="UniProtKB-KW"/>
</dbReference>
<dbReference type="Proteomes" id="UP000321947">
    <property type="component" value="Unassembled WGS sequence"/>
</dbReference>
<feature type="transmembrane region" description="Helical" evidence="1">
    <location>
        <begin position="145"/>
        <end position="166"/>
    </location>
</feature>
<keyword evidence="1" id="KW-0812">Transmembrane</keyword>
<dbReference type="AlphaFoldDB" id="A0A5D3DZD7"/>
<comment type="caution">
    <text evidence="3">The sequence shown here is derived from an EMBL/GenBank/DDBJ whole genome shotgun (WGS) entry which is preliminary data.</text>
</comment>
<dbReference type="InterPro" id="IPR013103">
    <property type="entry name" value="RVT_2"/>
</dbReference>
<reference evidence="3 4" key="1">
    <citation type="submission" date="2019-08" db="EMBL/GenBank/DDBJ databases">
        <title>Draft genome sequences of two oriental melons (Cucumis melo L. var makuwa).</title>
        <authorList>
            <person name="Kwon S.-Y."/>
        </authorList>
    </citation>
    <scope>NUCLEOTIDE SEQUENCE [LARGE SCALE GENOMIC DNA]</scope>
    <source>
        <strain evidence="4">cv. Chang Bougi</strain>
        <tissue evidence="3">Leaf</tissue>
    </source>
</reference>
<sequence length="216" mass="24055">MTTGFEPIGLSGANKELRSVGFKSSIRHGQNSKSGGLLDEVLIGELGSGVSSAYSSITIQLTGPSDELLAAFTVHELLSHSKWRSAIIEEVNALGDNGTWDLVSLPTGKKTIGCKWVFATKVNPNESIARLKARFVAKGYAQTYWVNYFATFSLLASLLSGYSFLWQQLNIGFYIRLTIEMSLNHSDLQKEIYMEQQLGFIAWRENDKVCRLRKSY</sequence>
<feature type="domain" description="Reverse transcriptase Ty1/copia-type" evidence="2">
    <location>
        <begin position="97"/>
        <end position="215"/>
    </location>
</feature>
<evidence type="ECO:0000313" key="3">
    <source>
        <dbReference type="EMBL" id="TYK28874.1"/>
    </source>
</evidence>